<evidence type="ECO:0000313" key="1">
    <source>
        <dbReference type="EMBL" id="KAI0032324.1"/>
    </source>
</evidence>
<dbReference type="EMBL" id="MU273549">
    <property type="protein sequence ID" value="KAI0032324.1"/>
    <property type="molecule type" value="Genomic_DNA"/>
</dbReference>
<proteinExistence type="predicted"/>
<evidence type="ECO:0000313" key="2">
    <source>
        <dbReference type="Proteomes" id="UP000814128"/>
    </source>
</evidence>
<sequence length="210" mass="23439">MSLDAGDSQGRTTNSDLVGATTEKRTPWFVDLEEVSFSQTSVGRGLSPFYSSHQPPRPSIRPLPDDVPSALQILYVDFARSPLIDPAELLVREPFSLPLGPALPDTVHGKRRKRGFREIDISSIGPVNSALWDWVMLVQLKEGIDRTRGVTMLGALAKRTMAKQGQRIQLPPRAKRQVDQGWTMIDANSFAVHILSKEAREKYFGKSDVW</sequence>
<organism evidence="1 2">
    <name type="scientific">Vararia minispora EC-137</name>
    <dbReference type="NCBI Taxonomy" id="1314806"/>
    <lineage>
        <taxon>Eukaryota</taxon>
        <taxon>Fungi</taxon>
        <taxon>Dikarya</taxon>
        <taxon>Basidiomycota</taxon>
        <taxon>Agaricomycotina</taxon>
        <taxon>Agaricomycetes</taxon>
        <taxon>Russulales</taxon>
        <taxon>Lachnocladiaceae</taxon>
        <taxon>Vararia</taxon>
    </lineage>
</organism>
<comment type="caution">
    <text evidence="1">The sequence shown here is derived from an EMBL/GenBank/DDBJ whole genome shotgun (WGS) entry which is preliminary data.</text>
</comment>
<reference evidence="1" key="1">
    <citation type="submission" date="2021-02" db="EMBL/GenBank/DDBJ databases">
        <authorList>
            <consortium name="DOE Joint Genome Institute"/>
            <person name="Ahrendt S."/>
            <person name="Looney B.P."/>
            <person name="Miyauchi S."/>
            <person name="Morin E."/>
            <person name="Drula E."/>
            <person name="Courty P.E."/>
            <person name="Chicoki N."/>
            <person name="Fauchery L."/>
            <person name="Kohler A."/>
            <person name="Kuo A."/>
            <person name="Labutti K."/>
            <person name="Pangilinan J."/>
            <person name="Lipzen A."/>
            <person name="Riley R."/>
            <person name="Andreopoulos W."/>
            <person name="He G."/>
            <person name="Johnson J."/>
            <person name="Barry K.W."/>
            <person name="Grigoriev I.V."/>
            <person name="Nagy L."/>
            <person name="Hibbett D."/>
            <person name="Henrissat B."/>
            <person name="Matheny P.B."/>
            <person name="Labbe J."/>
            <person name="Martin F."/>
        </authorList>
    </citation>
    <scope>NUCLEOTIDE SEQUENCE</scope>
    <source>
        <strain evidence="1">EC-137</strain>
    </source>
</reference>
<accession>A0ACB8QKQ3</accession>
<keyword evidence="2" id="KW-1185">Reference proteome</keyword>
<reference evidence="1" key="2">
    <citation type="journal article" date="2022" name="New Phytol.">
        <title>Evolutionary transition to the ectomycorrhizal habit in the genomes of a hyperdiverse lineage of mushroom-forming fungi.</title>
        <authorList>
            <person name="Looney B."/>
            <person name="Miyauchi S."/>
            <person name="Morin E."/>
            <person name="Drula E."/>
            <person name="Courty P.E."/>
            <person name="Kohler A."/>
            <person name="Kuo A."/>
            <person name="LaButti K."/>
            <person name="Pangilinan J."/>
            <person name="Lipzen A."/>
            <person name="Riley R."/>
            <person name="Andreopoulos W."/>
            <person name="He G."/>
            <person name="Johnson J."/>
            <person name="Nolan M."/>
            <person name="Tritt A."/>
            <person name="Barry K.W."/>
            <person name="Grigoriev I.V."/>
            <person name="Nagy L.G."/>
            <person name="Hibbett D."/>
            <person name="Henrissat B."/>
            <person name="Matheny P.B."/>
            <person name="Labbe J."/>
            <person name="Martin F.M."/>
        </authorList>
    </citation>
    <scope>NUCLEOTIDE SEQUENCE</scope>
    <source>
        <strain evidence="1">EC-137</strain>
    </source>
</reference>
<name>A0ACB8QKQ3_9AGAM</name>
<gene>
    <name evidence="1" type="ORF">K488DRAFT_50148</name>
</gene>
<dbReference type="Proteomes" id="UP000814128">
    <property type="component" value="Unassembled WGS sequence"/>
</dbReference>
<protein>
    <submittedName>
        <fullName evidence="1">Uncharacterized protein</fullName>
    </submittedName>
</protein>